<comment type="caution">
    <text evidence="1">The sequence shown here is derived from an EMBL/GenBank/DDBJ whole genome shotgun (WGS) entry which is preliminary data.</text>
</comment>
<keyword evidence="2" id="KW-1185">Reference proteome</keyword>
<reference evidence="1" key="1">
    <citation type="journal article" date="2020" name="Stud. Mycol.">
        <title>101 Dothideomycetes genomes: a test case for predicting lifestyles and emergence of pathogens.</title>
        <authorList>
            <person name="Haridas S."/>
            <person name="Albert R."/>
            <person name="Binder M."/>
            <person name="Bloem J."/>
            <person name="Labutti K."/>
            <person name="Salamov A."/>
            <person name="Andreopoulos B."/>
            <person name="Baker S."/>
            <person name="Barry K."/>
            <person name="Bills G."/>
            <person name="Bluhm B."/>
            <person name="Cannon C."/>
            <person name="Castanera R."/>
            <person name="Culley D."/>
            <person name="Daum C."/>
            <person name="Ezra D."/>
            <person name="Gonzalez J."/>
            <person name="Henrissat B."/>
            <person name="Kuo A."/>
            <person name="Liang C."/>
            <person name="Lipzen A."/>
            <person name="Lutzoni F."/>
            <person name="Magnuson J."/>
            <person name="Mondo S."/>
            <person name="Nolan M."/>
            <person name="Ohm R."/>
            <person name="Pangilinan J."/>
            <person name="Park H.-J."/>
            <person name="Ramirez L."/>
            <person name="Alfaro M."/>
            <person name="Sun H."/>
            <person name="Tritt A."/>
            <person name="Yoshinaga Y."/>
            <person name="Zwiers L.-H."/>
            <person name="Turgeon B."/>
            <person name="Goodwin S."/>
            <person name="Spatafora J."/>
            <person name="Crous P."/>
            <person name="Grigoriev I."/>
        </authorList>
    </citation>
    <scope>NUCLEOTIDE SEQUENCE</scope>
    <source>
        <strain evidence="1">CBS 116435</strain>
    </source>
</reference>
<sequence length="238" mass="25551">MDAAGNLRLDLQEALWDHNATNPCLDAHHVGVVKLRPNPTPGTDGSGITGVYAAHEGFLMRLQALLDAREAADPGLDGGHYMHVTAADSGFHEEEWVSALIHDTCLLSAIRQFEQADGGHIRGSSTRFKRTRIDITHLHIPGAFPPQSHASSVDTVTANTGVEARAMMRSGTGWLERLICRLRSSVILALAQSDGNAAIATAASDTATGNGLSLLTSEVEPLMASERPMYEAYRSHIH</sequence>
<name>A0A9P4QAF5_9PEZI</name>
<accession>A0A9P4QAF5</accession>
<evidence type="ECO:0000313" key="1">
    <source>
        <dbReference type="EMBL" id="KAF2721042.1"/>
    </source>
</evidence>
<proteinExistence type="predicted"/>
<dbReference type="EMBL" id="MU003794">
    <property type="protein sequence ID" value="KAF2721042.1"/>
    <property type="molecule type" value="Genomic_DNA"/>
</dbReference>
<organism evidence="1 2">
    <name type="scientific">Polychaeton citri CBS 116435</name>
    <dbReference type="NCBI Taxonomy" id="1314669"/>
    <lineage>
        <taxon>Eukaryota</taxon>
        <taxon>Fungi</taxon>
        <taxon>Dikarya</taxon>
        <taxon>Ascomycota</taxon>
        <taxon>Pezizomycotina</taxon>
        <taxon>Dothideomycetes</taxon>
        <taxon>Dothideomycetidae</taxon>
        <taxon>Capnodiales</taxon>
        <taxon>Capnodiaceae</taxon>
        <taxon>Polychaeton</taxon>
    </lineage>
</organism>
<evidence type="ECO:0000313" key="2">
    <source>
        <dbReference type="Proteomes" id="UP000799441"/>
    </source>
</evidence>
<dbReference type="Proteomes" id="UP000799441">
    <property type="component" value="Unassembled WGS sequence"/>
</dbReference>
<dbReference type="AlphaFoldDB" id="A0A9P4QAF5"/>
<gene>
    <name evidence="1" type="ORF">K431DRAFT_84111</name>
</gene>
<protein>
    <submittedName>
        <fullName evidence="1">Uncharacterized protein</fullName>
    </submittedName>
</protein>